<dbReference type="RefSeq" id="WP_061840277.1">
    <property type="nucleotide sequence ID" value="NZ_BSYF01000001.1"/>
</dbReference>
<comment type="caution">
    <text evidence="3">The sequence shown here is derived from an EMBL/GenBank/DDBJ whole genome shotgun (WGS) entry which is preliminary data.</text>
</comment>
<dbReference type="PANTHER" id="PTHR30388:SF6">
    <property type="entry name" value="XANTHINE DEHYDROGENASE SUBUNIT A-RELATED"/>
    <property type="match status" value="1"/>
</dbReference>
<dbReference type="Pfam" id="PF02625">
    <property type="entry name" value="XdhC_CoxI"/>
    <property type="match status" value="1"/>
</dbReference>
<dbReference type="Gene3D" id="3.40.50.720">
    <property type="entry name" value="NAD(P)-binding Rossmann-like Domain"/>
    <property type="match status" value="1"/>
</dbReference>
<gene>
    <name evidence="3" type="ORF">HXW75_01560</name>
</gene>
<reference evidence="3" key="2">
    <citation type="journal article" date="2021" name="BMC Microbiol.">
        <title>The diversity among the species Tetragenococcus halophilus including new isolates from a lupine seed fermentation.</title>
        <authorList>
            <person name="Link T."/>
            <person name="Vogel R.F."/>
            <person name="Ehrmann M.A."/>
        </authorList>
    </citation>
    <scope>NUCLEOTIDE SEQUENCE</scope>
    <source>
        <strain evidence="3">TMW 2.2257</strain>
    </source>
</reference>
<dbReference type="AlphaFoldDB" id="A0AB35HLL6"/>
<dbReference type="InterPro" id="IPR052698">
    <property type="entry name" value="MoCofactor_Util/Proc"/>
</dbReference>
<evidence type="ECO:0000259" key="1">
    <source>
        <dbReference type="Pfam" id="PF02625"/>
    </source>
</evidence>
<feature type="domain" description="XdhC- CoxI" evidence="1">
    <location>
        <begin position="11"/>
        <end position="75"/>
    </location>
</feature>
<dbReference type="InterPro" id="IPR003777">
    <property type="entry name" value="XdhC_CoxI"/>
</dbReference>
<dbReference type="Proteomes" id="UP001057280">
    <property type="component" value="Unassembled WGS sequence"/>
</dbReference>
<dbReference type="Pfam" id="PF13478">
    <property type="entry name" value="XdhC_C"/>
    <property type="match status" value="1"/>
</dbReference>
<evidence type="ECO:0000313" key="4">
    <source>
        <dbReference type="Proteomes" id="UP001057280"/>
    </source>
</evidence>
<dbReference type="PANTHER" id="PTHR30388">
    <property type="entry name" value="ALDEHYDE OXIDOREDUCTASE MOLYBDENUM COFACTOR ASSEMBLY PROTEIN"/>
    <property type="match status" value="1"/>
</dbReference>
<organism evidence="3 4">
    <name type="scientific">Tetragenococcus halophilus</name>
    <name type="common">Pediococcus halophilus</name>
    <dbReference type="NCBI Taxonomy" id="51669"/>
    <lineage>
        <taxon>Bacteria</taxon>
        <taxon>Bacillati</taxon>
        <taxon>Bacillota</taxon>
        <taxon>Bacilli</taxon>
        <taxon>Lactobacillales</taxon>
        <taxon>Enterococcaceae</taxon>
        <taxon>Tetragenococcus</taxon>
    </lineage>
</organism>
<accession>A0AB35HLL6</accession>
<evidence type="ECO:0000259" key="2">
    <source>
        <dbReference type="Pfam" id="PF13478"/>
    </source>
</evidence>
<evidence type="ECO:0000313" key="3">
    <source>
        <dbReference type="EMBL" id="MCO8297158.1"/>
    </source>
</evidence>
<feature type="domain" description="XdhC Rossmann" evidence="2">
    <location>
        <begin position="185"/>
        <end position="327"/>
    </location>
</feature>
<dbReference type="InterPro" id="IPR027051">
    <property type="entry name" value="XdhC_Rossmann_dom"/>
</dbReference>
<dbReference type="EMBL" id="JACACB010000003">
    <property type="protein sequence ID" value="MCO8297158.1"/>
    <property type="molecule type" value="Genomic_DNA"/>
</dbReference>
<protein>
    <submittedName>
        <fullName evidence="3">XdhC family protein</fullName>
    </submittedName>
</protein>
<reference evidence="3" key="1">
    <citation type="submission" date="2020-06" db="EMBL/GenBank/DDBJ databases">
        <authorList>
            <person name="Link T."/>
            <person name="Ehrmann M."/>
        </authorList>
    </citation>
    <scope>NUCLEOTIDE SEQUENCE</scope>
    <source>
        <strain evidence="3">TMW 2.2257</strain>
    </source>
</reference>
<sequence length="335" mass="38137">MVFQKLLDSINKGQDTVLVTIIESIGSTPRKIGTKMLMSERKHLAGTIGGGIVEYECEEMAKQLIKEQKNARRSFNLRPDDKEGLGAVCGGKMEVLFQYLPGEDPSLKRICQEMISHEKNHQPAWLWFPLNLTSKDSLIFYSDTTGWLGTYDQQAISTKAKRKTDRYEVNSETYLVEELFQEGKVVIFGGGHVSQALVPILNYLDFYCVVVDDRQDYLNDNYFHLANECITADLERIEAFVRINSNDYTVIMTRGHQFDEEILRQLIAIKPFYIGLMGSKHKIAMIRKMMKNEGFATETLNQIYMPIGLEIKAETPAELAISLSAELIGKRAETR</sequence>
<proteinExistence type="predicted"/>
<name>A0AB35HLL6_TETHA</name>